<dbReference type="RefSeq" id="WP_229924357.1">
    <property type="nucleotide sequence ID" value="NZ_BNCD01000002.1"/>
</dbReference>
<evidence type="ECO:0000313" key="2">
    <source>
        <dbReference type="EMBL" id="GHH71750.1"/>
    </source>
</evidence>
<keyword evidence="3" id="KW-1185">Reference proteome</keyword>
<dbReference type="AlphaFoldDB" id="A0A919FSM6"/>
<dbReference type="InterPro" id="IPR029058">
    <property type="entry name" value="AB_hydrolase_fold"/>
</dbReference>
<gene>
    <name evidence="2" type="ORF">GCM10018793_07660</name>
</gene>
<name>A0A919FSM6_9ACTN</name>
<reference evidence="2" key="2">
    <citation type="submission" date="2020-09" db="EMBL/GenBank/DDBJ databases">
        <authorList>
            <person name="Sun Q."/>
            <person name="Ohkuma M."/>
        </authorList>
    </citation>
    <scope>NUCLEOTIDE SEQUENCE</scope>
    <source>
        <strain evidence="2">JCM 5069</strain>
    </source>
</reference>
<evidence type="ECO:0000259" key="1">
    <source>
        <dbReference type="Pfam" id="PF12146"/>
    </source>
</evidence>
<sequence>MTGIREFTWQVDGEELSCALATPPYTVSAAERILIMHGAGNGSKQRNLPLARDFAEAGHQTLAFDFSGHGASSGALSELSLQRRLNQALGVLHRFAPDGAPLFLVGFSMSGQTVADLVARLRGRVTGLCLCAPGVYSPRAWELPFGKGFTAVLREQESWAESLAFDDYADFAGRAVLVLPERDDVIPPGVTSRIEQSLRRRAAFTKMVLEGADHKLGAWLSQRPEDRRRIVRAVTATDPELPVAVPVPEAG</sequence>
<dbReference type="InterPro" id="IPR050228">
    <property type="entry name" value="Carboxylesterase_BioH"/>
</dbReference>
<dbReference type="PANTHER" id="PTHR43194:SF2">
    <property type="entry name" value="PEROXISOMAL MEMBRANE PROTEIN LPX1"/>
    <property type="match status" value="1"/>
</dbReference>
<protein>
    <recommendedName>
        <fullName evidence="1">Serine aminopeptidase S33 domain-containing protein</fullName>
    </recommendedName>
</protein>
<organism evidence="2 3">
    <name type="scientific">Streptomyces sulfonofaciens</name>
    <dbReference type="NCBI Taxonomy" id="68272"/>
    <lineage>
        <taxon>Bacteria</taxon>
        <taxon>Bacillati</taxon>
        <taxon>Actinomycetota</taxon>
        <taxon>Actinomycetes</taxon>
        <taxon>Kitasatosporales</taxon>
        <taxon>Streptomycetaceae</taxon>
        <taxon>Streptomyces</taxon>
    </lineage>
</organism>
<feature type="domain" description="Serine aminopeptidase S33" evidence="1">
    <location>
        <begin position="31"/>
        <end position="141"/>
    </location>
</feature>
<dbReference type="Proteomes" id="UP000603708">
    <property type="component" value="Unassembled WGS sequence"/>
</dbReference>
<reference evidence="2" key="1">
    <citation type="journal article" date="2014" name="Int. J. Syst. Evol. Microbiol.">
        <title>Complete genome sequence of Corynebacterium casei LMG S-19264T (=DSM 44701T), isolated from a smear-ripened cheese.</title>
        <authorList>
            <consortium name="US DOE Joint Genome Institute (JGI-PGF)"/>
            <person name="Walter F."/>
            <person name="Albersmeier A."/>
            <person name="Kalinowski J."/>
            <person name="Ruckert C."/>
        </authorList>
    </citation>
    <scope>NUCLEOTIDE SEQUENCE</scope>
    <source>
        <strain evidence="2">JCM 5069</strain>
    </source>
</reference>
<dbReference type="PANTHER" id="PTHR43194">
    <property type="entry name" value="HYDROLASE ALPHA/BETA FOLD FAMILY"/>
    <property type="match status" value="1"/>
</dbReference>
<comment type="caution">
    <text evidence="2">The sequence shown here is derived from an EMBL/GenBank/DDBJ whole genome shotgun (WGS) entry which is preliminary data.</text>
</comment>
<dbReference type="EMBL" id="BNCD01000002">
    <property type="protein sequence ID" value="GHH71750.1"/>
    <property type="molecule type" value="Genomic_DNA"/>
</dbReference>
<dbReference type="SUPFAM" id="SSF53474">
    <property type="entry name" value="alpha/beta-Hydrolases"/>
    <property type="match status" value="1"/>
</dbReference>
<accession>A0A919FSM6</accession>
<proteinExistence type="predicted"/>
<evidence type="ECO:0000313" key="3">
    <source>
        <dbReference type="Proteomes" id="UP000603708"/>
    </source>
</evidence>
<dbReference type="Pfam" id="PF12146">
    <property type="entry name" value="Hydrolase_4"/>
    <property type="match status" value="1"/>
</dbReference>
<dbReference type="Gene3D" id="3.40.50.1820">
    <property type="entry name" value="alpha/beta hydrolase"/>
    <property type="match status" value="1"/>
</dbReference>
<dbReference type="InterPro" id="IPR022742">
    <property type="entry name" value="Hydrolase_4"/>
</dbReference>